<dbReference type="EMBL" id="CP133619">
    <property type="protein sequence ID" value="WMV40727.1"/>
    <property type="molecule type" value="Genomic_DNA"/>
</dbReference>
<evidence type="ECO:0000256" key="1">
    <source>
        <dbReference type="ARBA" id="ARBA00009573"/>
    </source>
</evidence>
<keyword evidence="6" id="KW-0810">Translation regulation</keyword>
<keyword evidence="3" id="KW-0396">Initiation factor</keyword>
<dbReference type="GO" id="GO:0003743">
    <property type="term" value="F:translation initiation factor activity"/>
    <property type="evidence" value="ECO:0007669"/>
    <property type="project" value="UniProtKB-KW"/>
</dbReference>
<name>A0AAF0ZIY2_SOLVR</name>
<keyword evidence="4" id="KW-0853">WD repeat</keyword>
<evidence type="ECO:0000256" key="8">
    <source>
        <dbReference type="SAM" id="MobiDB-lite"/>
    </source>
</evidence>
<dbReference type="Gene3D" id="2.130.10.10">
    <property type="entry name" value="YVTN repeat-like/Quinoprotein amine dehydrogenase"/>
    <property type="match status" value="1"/>
</dbReference>
<evidence type="ECO:0000313" key="11">
    <source>
        <dbReference type="Proteomes" id="UP001234989"/>
    </source>
</evidence>
<protein>
    <recommendedName>
        <fullName evidence="2">Eukaryotic translation initiation factor 2A</fullName>
    </recommendedName>
</protein>
<evidence type="ECO:0000256" key="6">
    <source>
        <dbReference type="ARBA" id="ARBA00022845"/>
    </source>
</evidence>
<feature type="compositionally biased region" description="Basic residues" evidence="8">
    <location>
        <begin position="655"/>
        <end position="664"/>
    </location>
</feature>
<proteinExistence type="inferred from homology"/>
<dbReference type="GO" id="GO:0006417">
    <property type="term" value="P:regulation of translation"/>
    <property type="evidence" value="ECO:0007669"/>
    <property type="project" value="UniProtKB-KW"/>
</dbReference>
<feature type="region of interest" description="Disordered" evidence="8">
    <location>
        <begin position="606"/>
        <end position="676"/>
    </location>
</feature>
<dbReference type="GO" id="GO:0003729">
    <property type="term" value="F:mRNA binding"/>
    <property type="evidence" value="ECO:0007669"/>
    <property type="project" value="TreeGrafter"/>
</dbReference>
<feature type="compositionally biased region" description="Low complexity" evidence="8">
    <location>
        <begin position="622"/>
        <end position="635"/>
    </location>
</feature>
<sequence>MAVVEPSSSLEILVRGPEGFFIWNGPPFPSGEPGVKLDRVPCTSAKFSDDGSKLMVTKLDSVISIFDCKTLTEIRSFDVPNVLAAVISPCGTYLQTFQKCSSPQHKNVVLWKIENGESAYQLFQKNMTKVTWPSVHFSSDETGACRLATNEIQFFDPRDFSKGFVNRLRVPGVAALELSKAPGSYVAAFVPESKGMPASVQIYACGKDLQSQPVARRSFFRCSTVQLSWNSGSTGLLVVVQSDVDKTNQSYYGESKLNYLTTDGAHEGLVPLRKEGPIHDVQWSYSGKEFAVVYGFMPAMATVFDKKCNPLLELGTGPYNTIRWNPLGNWLVQTASLFPQSAVFAFVCLNLGLQLYAWQALVTYQETCLWRSIRNVWHSFFQRTRFNVNNERNILFWDDKWLGIGSLKQLFPDIYLLNQQQQATVQEVWSIHGWNLTYRRIIQDWEVDRLAEFYGTLDHIEGLEEGEDILSSEYVDDPAFWDYREKKQLGTTRAELSVTSEWSPDGRYFMTATTAPRLQVDNGGDMIWGQGGCGNRGEQGEESEIEMVQLCEKEVDWKPESVEKFGDIEDLVKAVGSVKIDEAKVPGKGSKATQAVPKATQAVSKAAQAVPKATPANPPAAKPAAYRPPHAKAAAVVQAELFGGSPSGELSKNALKNKKKREKKKQAEAASAAGGS</sequence>
<comment type="similarity">
    <text evidence="1">Belongs to the WD repeat EIF2A family.</text>
</comment>
<keyword evidence="5" id="KW-0677">Repeat</keyword>
<keyword evidence="7" id="KW-0648">Protein biosynthesis</keyword>
<dbReference type="InterPro" id="IPR013979">
    <property type="entry name" value="TIF_beta_prop-like"/>
</dbReference>
<dbReference type="SUPFAM" id="SSF82171">
    <property type="entry name" value="DPP6 N-terminal domain-like"/>
    <property type="match status" value="1"/>
</dbReference>
<reference evidence="10" key="1">
    <citation type="submission" date="2023-08" db="EMBL/GenBank/DDBJ databases">
        <title>A de novo genome assembly of Solanum verrucosum Schlechtendal, a Mexican diploid species geographically isolated from the other diploid A-genome species in potato relatives.</title>
        <authorList>
            <person name="Hosaka K."/>
        </authorList>
    </citation>
    <scope>NUCLEOTIDE SEQUENCE</scope>
    <source>
        <tissue evidence="10">Young leaves</tissue>
    </source>
</reference>
<evidence type="ECO:0000313" key="10">
    <source>
        <dbReference type="EMBL" id="WMV40727.1"/>
    </source>
</evidence>
<feature type="domain" description="Translation initiation factor beta propellor-like" evidence="9">
    <location>
        <begin position="479"/>
        <end position="528"/>
    </location>
</feature>
<dbReference type="GO" id="GO:0022627">
    <property type="term" value="C:cytosolic small ribosomal subunit"/>
    <property type="evidence" value="ECO:0007669"/>
    <property type="project" value="TreeGrafter"/>
</dbReference>
<dbReference type="GO" id="GO:0000049">
    <property type="term" value="F:tRNA binding"/>
    <property type="evidence" value="ECO:0007669"/>
    <property type="project" value="TreeGrafter"/>
</dbReference>
<dbReference type="PANTHER" id="PTHR13227:SF0">
    <property type="entry name" value="EUKARYOTIC TRANSLATION INITIATION FACTOR 2A"/>
    <property type="match status" value="1"/>
</dbReference>
<evidence type="ECO:0000256" key="4">
    <source>
        <dbReference type="ARBA" id="ARBA00022574"/>
    </source>
</evidence>
<dbReference type="Pfam" id="PF08662">
    <property type="entry name" value="eIF2A"/>
    <property type="match status" value="2"/>
</dbReference>
<feature type="domain" description="Translation initiation factor beta propellor-like" evidence="9">
    <location>
        <begin position="217"/>
        <end position="332"/>
    </location>
</feature>
<evidence type="ECO:0000259" key="9">
    <source>
        <dbReference type="Pfam" id="PF08662"/>
    </source>
</evidence>
<dbReference type="GO" id="GO:0043022">
    <property type="term" value="F:ribosome binding"/>
    <property type="evidence" value="ECO:0007669"/>
    <property type="project" value="TreeGrafter"/>
</dbReference>
<dbReference type="InterPro" id="IPR015943">
    <property type="entry name" value="WD40/YVTN_repeat-like_dom_sf"/>
</dbReference>
<evidence type="ECO:0000256" key="2">
    <source>
        <dbReference type="ARBA" id="ARBA00013819"/>
    </source>
</evidence>
<keyword evidence="11" id="KW-1185">Reference proteome</keyword>
<gene>
    <name evidence="10" type="ORF">MTR67_034112</name>
</gene>
<dbReference type="Proteomes" id="UP001234989">
    <property type="component" value="Chromosome 8"/>
</dbReference>
<dbReference type="InterPro" id="IPR011387">
    <property type="entry name" value="TIF2A"/>
</dbReference>
<evidence type="ECO:0000256" key="5">
    <source>
        <dbReference type="ARBA" id="ARBA00022737"/>
    </source>
</evidence>
<evidence type="ECO:0000256" key="3">
    <source>
        <dbReference type="ARBA" id="ARBA00022540"/>
    </source>
</evidence>
<dbReference type="PANTHER" id="PTHR13227">
    <property type="entry name" value="EUKARYOTIC TRANSLATION INITIATION FACTOR 2A"/>
    <property type="match status" value="1"/>
</dbReference>
<organism evidence="10 11">
    <name type="scientific">Solanum verrucosum</name>
    <dbReference type="NCBI Taxonomy" id="315347"/>
    <lineage>
        <taxon>Eukaryota</taxon>
        <taxon>Viridiplantae</taxon>
        <taxon>Streptophyta</taxon>
        <taxon>Embryophyta</taxon>
        <taxon>Tracheophyta</taxon>
        <taxon>Spermatophyta</taxon>
        <taxon>Magnoliopsida</taxon>
        <taxon>eudicotyledons</taxon>
        <taxon>Gunneridae</taxon>
        <taxon>Pentapetalae</taxon>
        <taxon>asterids</taxon>
        <taxon>lamiids</taxon>
        <taxon>Solanales</taxon>
        <taxon>Solanaceae</taxon>
        <taxon>Solanoideae</taxon>
        <taxon>Solaneae</taxon>
        <taxon>Solanum</taxon>
    </lineage>
</organism>
<evidence type="ECO:0000256" key="7">
    <source>
        <dbReference type="ARBA" id="ARBA00022917"/>
    </source>
</evidence>
<dbReference type="AlphaFoldDB" id="A0AAF0ZIY2"/>
<accession>A0AAF0ZIY2</accession>